<dbReference type="Proteomes" id="UP000198362">
    <property type="component" value="Unassembled WGS sequence"/>
</dbReference>
<dbReference type="Pfam" id="PF13271">
    <property type="entry name" value="DUF4062"/>
    <property type="match status" value="1"/>
</dbReference>
<dbReference type="InterPro" id="IPR027417">
    <property type="entry name" value="P-loop_NTPase"/>
</dbReference>
<dbReference type="Pfam" id="PF13191">
    <property type="entry name" value="AAA_16"/>
    <property type="match status" value="1"/>
</dbReference>
<sequence>MFVSSAIDELAPERQAVRDAVLGLRLIPVMAESAARPHPRRDINRAYLRESHLFVGIYWQGFGEPPGVADEFELAADLPKLVYVKQPAPDRDPRLALLLERIKLDQRVSYRVFGTAGELRHMIRDDIALLLSERFAAPEPEPAQQVATVPAPASPILGRDAEIAQLRKLLTDPDVRLVTLTGPGGVGKTRLATELAGMLAGAYPDGVRFVELSTVTTPDLVGAALAQALGLHTTAGRPPIEDVEAYLRSRTLLLVIDNFEQVAEAAPVISRLLSAAPGVTALATSRAALRLTGEYTVEVPPLPLPDPNSDYSDARTGAVRLFVDRARAAKRDFTLTPENTQAVIEICRRLDGLPLAIELAAAKVRVLPPPALLGRLRKGVGTLSGGARDLPVRQRTLRNTIAWSHDLLTPDQQRLFCILGVFAGGFDLAAVEAICGPEEIELLDVLVESSLVKQEAGEGEPRFRMFDSIREYALEQLRDTGEWHDAHAKVAAYFVALAERLEPLLGSENSALQRLETEHDNVNASMNWLIDSREYGRAIQLSWMLWVFWWLHGHVEEGVRYLDQVVDEARDLSEHETARLLVGTGAMAFVGGDLERSEADLTRARALLLALGDHADVPAVSGLLGSIAMRHGHNARARELLEETRLLGERFGKEWVNSLYYSRMGNISLSEGDTDVAARIFEQGLEIAERSHDRLGAVVDLYSLAVTAITTGDVDGAEAYLREGITHSAEAGDRGSMAFWLDAMADICVRQGHPARAVRLTAAARTLRSASTAVWLRSFAPEWPSANGGMPAMRTELGEASFTAAWARGSTDDLGSAVRFALGLDSA</sequence>
<evidence type="ECO:0000259" key="1">
    <source>
        <dbReference type="Pfam" id="PF13191"/>
    </source>
</evidence>
<reference evidence="4 5" key="1">
    <citation type="submission" date="2017-06" db="EMBL/GenBank/DDBJ databases">
        <authorList>
            <person name="Kim H.J."/>
            <person name="Triplett B.A."/>
        </authorList>
    </citation>
    <scope>NUCLEOTIDE SEQUENCE [LARGE SCALE GENOMIC DNA]</scope>
    <source>
        <strain evidence="4 5">CGMCC 4.5593</strain>
    </source>
</reference>
<dbReference type="InterPro" id="IPR025139">
    <property type="entry name" value="DUF4062"/>
</dbReference>
<proteinExistence type="predicted"/>
<dbReference type="Gene3D" id="3.40.50.300">
    <property type="entry name" value="P-loop containing nucleotide triphosphate hydrolases"/>
    <property type="match status" value="1"/>
</dbReference>
<dbReference type="AlphaFoldDB" id="A0A239P7F7"/>
<dbReference type="EMBL" id="FZPH01000014">
    <property type="protein sequence ID" value="SNT62990.1"/>
    <property type="molecule type" value="Genomic_DNA"/>
</dbReference>
<dbReference type="InterPro" id="IPR041664">
    <property type="entry name" value="AAA_16"/>
</dbReference>
<evidence type="ECO:0000313" key="5">
    <source>
        <dbReference type="Proteomes" id="UP000198362"/>
    </source>
</evidence>
<gene>
    <name evidence="4" type="ORF">SAMN05421812_114245</name>
</gene>
<accession>A0A239P7F7</accession>
<dbReference type="RefSeq" id="WP_179266436.1">
    <property type="nucleotide sequence ID" value="NZ_FZPH01000014.1"/>
</dbReference>
<protein>
    <submittedName>
        <fullName evidence="4">Predicted ATPase</fullName>
    </submittedName>
</protein>
<evidence type="ECO:0000259" key="2">
    <source>
        <dbReference type="Pfam" id="PF13271"/>
    </source>
</evidence>
<feature type="domain" description="Orc1-like AAA ATPase" evidence="1">
    <location>
        <begin position="156"/>
        <end position="265"/>
    </location>
</feature>
<dbReference type="InterPro" id="IPR011990">
    <property type="entry name" value="TPR-like_helical_dom_sf"/>
</dbReference>
<keyword evidence="5" id="KW-1185">Reference proteome</keyword>
<dbReference type="Gene3D" id="1.25.40.10">
    <property type="entry name" value="Tetratricopeptide repeat domain"/>
    <property type="match status" value="1"/>
</dbReference>
<evidence type="ECO:0000259" key="3">
    <source>
        <dbReference type="Pfam" id="PF25872"/>
    </source>
</evidence>
<dbReference type="InterPro" id="IPR058852">
    <property type="entry name" value="HTH_77"/>
</dbReference>
<feature type="domain" description="DUF4062" evidence="2">
    <location>
        <begin position="2"/>
        <end position="65"/>
    </location>
</feature>
<dbReference type="SUPFAM" id="SSF52540">
    <property type="entry name" value="P-loop containing nucleoside triphosphate hydrolases"/>
    <property type="match status" value="1"/>
</dbReference>
<dbReference type="PRINTS" id="PR00364">
    <property type="entry name" value="DISEASERSIST"/>
</dbReference>
<dbReference type="SUPFAM" id="SSF48452">
    <property type="entry name" value="TPR-like"/>
    <property type="match status" value="1"/>
</dbReference>
<evidence type="ECO:0000313" key="4">
    <source>
        <dbReference type="EMBL" id="SNT62990.1"/>
    </source>
</evidence>
<name>A0A239P7F7_9ACTN</name>
<feature type="domain" description="Winged helix-turn-helix" evidence="3">
    <location>
        <begin position="410"/>
        <end position="478"/>
    </location>
</feature>
<dbReference type="Pfam" id="PF25872">
    <property type="entry name" value="HTH_77"/>
    <property type="match status" value="1"/>
</dbReference>
<dbReference type="PANTHER" id="PTHR47691:SF3">
    <property type="entry name" value="HTH-TYPE TRANSCRIPTIONAL REGULATOR RV0890C-RELATED"/>
    <property type="match status" value="1"/>
</dbReference>
<organism evidence="4 5">
    <name type="scientific">Asanoa hainanensis</name>
    <dbReference type="NCBI Taxonomy" id="560556"/>
    <lineage>
        <taxon>Bacteria</taxon>
        <taxon>Bacillati</taxon>
        <taxon>Actinomycetota</taxon>
        <taxon>Actinomycetes</taxon>
        <taxon>Micromonosporales</taxon>
        <taxon>Micromonosporaceae</taxon>
        <taxon>Asanoa</taxon>
    </lineage>
</organism>
<dbReference type="PANTHER" id="PTHR47691">
    <property type="entry name" value="REGULATOR-RELATED"/>
    <property type="match status" value="1"/>
</dbReference>